<gene>
    <name evidence="3" type="ORF">GCM10023350_07270</name>
</gene>
<proteinExistence type="predicted"/>
<evidence type="ECO:0000313" key="3">
    <source>
        <dbReference type="EMBL" id="GAA4727002.1"/>
    </source>
</evidence>
<dbReference type="EMBL" id="BAABKN010000005">
    <property type="protein sequence ID" value="GAA4727002.1"/>
    <property type="molecule type" value="Genomic_DNA"/>
</dbReference>
<protein>
    <recommendedName>
        <fullName evidence="2">HNH nuclease domain-containing protein</fullName>
    </recommendedName>
</protein>
<dbReference type="InterPro" id="IPR003615">
    <property type="entry name" value="HNH_nuc"/>
</dbReference>
<keyword evidence="4" id="KW-1185">Reference proteome</keyword>
<dbReference type="InterPro" id="IPR003870">
    <property type="entry name" value="DUF222"/>
</dbReference>
<evidence type="ECO:0000313" key="4">
    <source>
        <dbReference type="Proteomes" id="UP001499882"/>
    </source>
</evidence>
<feature type="region of interest" description="Disordered" evidence="1">
    <location>
        <begin position="360"/>
        <end position="384"/>
    </location>
</feature>
<evidence type="ECO:0000256" key="1">
    <source>
        <dbReference type="SAM" id="MobiDB-lite"/>
    </source>
</evidence>
<dbReference type="Proteomes" id="UP001499882">
    <property type="component" value="Unassembled WGS sequence"/>
</dbReference>
<feature type="compositionally biased region" description="Basic and acidic residues" evidence="1">
    <location>
        <begin position="361"/>
        <end position="370"/>
    </location>
</feature>
<organism evidence="3 4">
    <name type="scientific">Nocardioides endophyticus</name>
    <dbReference type="NCBI Taxonomy" id="1353775"/>
    <lineage>
        <taxon>Bacteria</taxon>
        <taxon>Bacillati</taxon>
        <taxon>Actinomycetota</taxon>
        <taxon>Actinomycetes</taxon>
        <taxon>Propionibacteriales</taxon>
        <taxon>Nocardioidaceae</taxon>
        <taxon>Nocardioides</taxon>
    </lineage>
</organism>
<dbReference type="RefSeq" id="WP_345525219.1">
    <property type="nucleotide sequence ID" value="NZ_BAABKN010000005.1"/>
</dbReference>
<dbReference type="SMART" id="SM00507">
    <property type="entry name" value="HNHc"/>
    <property type="match status" value="1"/>
</dbReference>
<comment type="caution">
    <text evidence="3">The sequence shown here is derived from an EMBL/GenBank/DDBJ whole genome shotgun (WGS) entry which is preliminary data.</text>
</comment>
<feature type="domain" description="HNH nuclease" evidence="2">
    <location>
        <begin position="340"/>
        <end position="391"/>
    </location>
</feature>
<evidence type="ECO:0000259" key="2">
    <source>
        <dbReference type="SMART" id="SM00507"/>
    </source>
</evidence>
<reference evidence="4" key="1">
    <citation type="journal article" date="2019" name="Int. J. Syst. Evol. Microbiol.">
        <title>The Global Catalogue of Microorganisms (GCM) 10K type strain sequencing project: providing services to taxonomists for standard genome sequencing and annotation.</title>
        <authorList>
            <consortium name="The Broad Institute Genomics Platform"/>
            <consortium name="The Broad Institute Genome Sequencing Center for Infectious Disease"/>
            <person name="Wu L."/>
            <person name="Ma J."/>
        </authorList>
    </citation>
    <scope>NUCLEOTIDE SEQUENCE [LARGE SCALE GENOMIC DNA]</scope>
    <source>
        <strain evidence="4">JCM 18532</strain>
    </source>
</reference>
<dbReference type="Gene3D" id="1.10.30.50">
    <property type="match status" value="1"/>
</dbReference>
<dbReference type="Pfam" id="PF02720">
    <property type="entry name" value="DUF222"/>
    <property type="match status" value="1"/>
</dbReference>
<accession>A0ABP8YEQ1</accession>
<name>A0ABP8YEQ1_9ACTN</name>
<dbReference type="CDD" id="cd00085">
    <property type="entry name" value="HNHc"/>
    <property type="match status" value="1"/>
</dbReference>
<sequence>MSEGQHTTNHGESPDSPDQVLAALQSHHQVVTSAEVAKLRLAVRWAVMHPVDSITHGAATVEGTEGELAIAGPGAPLVAEFCVADLAFALGVSTDAGRTYLGDALELRYRLPKLWAVVTTGRVPVWKARKIAHATKTLCQGAAYVDTHLAHQAHRCSYAQIDRAVDDALRLYDPAQADKRRREAADARHFDIDTNQVSYDGTVHVDADLDLADALDLNDAITTGAAQLGRLGCDESLDVRRSLAAGALARQELTLDLPITDQDTDRPEPPVRKRELMIYIHLSESAVNNGVAGVENTRSAISVEQVKDWCAGTNTRVTIRPVIDLNDNLHTDTYRPTDLMREQAVLANATCVFPKCSRPSRSADLDHVTEPQRGGPTNSANLAPLCRGHHRYKTHGGWTVERTGPTTFTWTSRYGYTYDWDTQHTQHTRHPH</sequence>